<accession>K3ZFZ7</accession>
<name>K3ZFZ7_SETIT</name>
<dbReference type="Proteomes" id="UP000004995">
    <property type="component" value="Unassembled WGS sequence"/>
</dbReference>
<dbReference type="HOGENOM" id="CLU_3411195_0_0_1"/>
<dbReference type="Gramene" id="KQL15801">
    <property type="protein sequence ID" value="KQL15801"/>
    <property type="gene ID" value="SETIT_025499mg"/>
</dbReference>
<dbReference type="InParanoid" id="K3ZFZ7"/>
<dbReference type="EMBL" id="AGNK02001785">
    <property type="status" value="NOT_ANNOTATED_CDS"/>
    <property type="molecule type" value="Genomic_DNA"/>
</dbReference>
<keyword evidence="2" id="KW-1185">Reference proteome</keyword>
<sequence>MQFLIPKATHLQIKSWEPKVKFETNASAL</sequence>
<evidence type="ECO:0000313" key="1">
    <source>
        <dbReference type="EnsemblPlants" id="KQL15801"/>
    </source>
</evidence>
<organism evidence="1 2">
    <name type="scientific">Setaria italica</name>
    <name type="common">Foxtail millet</name>
    <name type="synonym">Panicum italicum</name>
    <dbReference type="NCBI Taxonomy" id="4555"/>
    <lineage>
        <taxon>Eukaryota</taxon>
        <taxon>Viridiplantae</taxon>
        <taxon>Streptophyta</taxon>
        <taxon>Embryophyta</taxon>
        <taxon>Tracheophyta</taxon>
        <taxon>Spermatophyta</taxon>
        <taxon>Magnoliopsida</taxon>
        <taxon>Liliopsida</taxon>
        <taxon>Poales</taxon>
        <taxon>Poaceae</taxon>
        <taxon>PACMAD clade</taxon>
        <taxon>Panicoideae</taxon>
        <taxon>Panicodae</taxon>
        <taxon>Paniceae</taxon>
        <taxon>Cenchrinae</taxon>
        <taxon>Setaria</taxon>
    </lineage>
</organism>
<dbReference type="EnsemblPlants" id="KQL15801">
    <property type="protein sequence ID" value="KQL15801"/>
    <property type="gene ID" value="SETIT_025499mg"/>
</dbReference>
<proteinExistence type="predicted"/>
<evidence type="ECO:0000313" key="2">
    <source>
        <dbReference type="Proteomes" id="UP000004995"/>
    </source>
</evidence>
<protein>
    <submittedName>
        <fullName evidence="1">Uncharacterized protein</fullName>
    </submittedName>
</protein>
<dbReference type="AlphaFoldDB" id="K3ZFZ7"/>
<reference evidence="2" key="1">
    <citation type="journal article" date="2012" name="Nat. Biotechnol.">
        <title>Reference genome sequence of the model plant Setaria.</title>
        <authorList>
            <person name="Bennetzen J.L."/>
            <person name="Schmutz J."/>
            <person name="Wang H."/>
            <person name="Percifield R."/>
            <person name="Hawkins J."/>
            <person name="Pontaroli A.C."/>
            <person name="Estep M."/>
            <person name="Feng L."/>
            <person name="Vaughn J.N."/>
            <person name="Grimwood J."/>
            <person name="Jenkins J."/>
            <person name="Barry K."/>
            <person name="Lindquist E."/>
            <person name="Hellsten U."/>
            <person name="Deshpande S."/>
            <person name="Wang X."/>
            <person name="Wu X."/>
            <person name="Mitros T."/>
            <person name="Triplett J."/>
            <person name="Yang X."/>
            <person name="Ye C.Y."/>
            <person name="Mauro-Herrera M."/>
            <person name="Wang L."/>
            <person name="Li P."/>
            <person name="Sharma M."/>
            <person name="Sharma R."/>
            <person name="Ronald P.C."/>
            <person name="Panaud O."/>
            <person name="Kellogg E.A."/>
            <person name="Brutnell T.P."/>
            <person name="Doust A.N."/>
            <person name="Tuskan G.A."/>
            <person name="Rokhsar D."/>
            <person name="Devos K.M."/>
        </authorList>
    </citation>
    <scope>NUCLEOTIDE SEQUENCE [LARGE SCALE GENOMIC DNA]</scope>
    <source>
        <strain evidence="2">cv. Yugu1</strain>
    </source>
</reference>
<reference evidence="1" key="2">
    <citation type="submission" date="2018-08" db="UniProtKB">
        <authorList>
            <consortium name="EnsemblPlants"/>
        </authorList>
    </citation>
    <scope>IDENTIFICATION</scope>
    <source>
        <strain evidence="1">Yugu1</strain>
    </source>
</reference>